<dbReference type="RefSeq" id="WP_303303969.1">
    <property type="nucleotide sequence ID" value="NZ_BAABDA010000007.1"/>
</dbReference>
<dbReference type="InterPro" id="IPR051828">
    <property type="entry name" value="HAD-like_hydrolase_domain"/>
</dbReference>
<dbReference type="SFLD" id="SFLDS00003">
    <property type="entry name" value="Haloacid_Dehalogenase"/>
    <property type="match status" value="1"/>
</dbReference>
<comment type="caution">
    <text evidence="1">The sequence shown here is derived from an EMBL/GenBank/DDBJ whole genome shotgun (WGS) entry which is preliminary data.</text>
</comment>
<dbReference type="NCBIfam" id="TIGR01549">
    <property type="entry name" value="HAD-SF-IA-v1"/>
    <property type="match status" value="1"/>
</dbReference>
<dbReference type="PRINTS" id="PR00413">
    <property type="entry name" value="HADHALOGNASE"/>
</dbReference>
<gene>
    <name evidence="1" type="ORF">Q4Q40_20835</name>
</gene>
<keyword evidence="1" id="KW-0378">Hydrolase</keyword>
<dbReference type="Gene3D" id="1.10.150.660">
    <property type="match status" value="1"/>
</dbReference>
<name>A0ABT8WTZ2_9FLAO</name>
<reference evidence="1" key="1">
    <citation type="submission" date="2023-07" db="EMBL/GenBank/DDBJ databases">
        <title>Two novel species in the genus Flavivirga.</title>
        <authorList>
            <person name="Kwon K."/>
        </authorList>
    </citation>
    <scope>NUCLEOTIDE SEQUENCE</scope>
    <source>
        <strain evidence="1">KACC 14158</strain>
    </source>
</reference>
<dbReference type="InterPro" id="IPR023214">
    <property type="entry name" value="HAD_sf"/>
</dbReference>
<evidence type="ECO:0000313" key="1">
    <source>
        <dbReference type="EMBL" id="MDO5976656.1"/>
    </source>
</evidence>
<organism evidence="1 2">
    <name type="scientific">Flavivirga jejuensis</name>
    <dbReference type="NCBI Taxonomy" id="870487"/>
    <lineage>
        <taxon>Bacteria</taxon>
        <taxon>Pseudomonadati</taxon>
        <taxon>Bacteroidota</taxon>
        <taxon>Flavobacteriia</taxon>
        <taxon>Flavobacteriales</taxon>
        <taxon>Flavobacteriaceae</taxon>
        <taxon>Flavivirga</taxon>
    </lineage>
</organism>
<dbReference type="InterPro" id="IPR006439">
    <property type="entry name" value="HAD-SF_hydro_IA"/>
</dbReference>
<sequence length="213" mass="24837">MSKIKYILFDAANTLIHKPSLWTKYLQVLKDFGYNVSEKELKQKHKLLSEYIKFPDITSKEFYNSFNKELINALGIIETSELLDCIFNACKYLPWEVFEDVKYISNFSSCEYGVLSNFNSGLTEVLKEKIHHVNFKHIIISEEEKVAKPSIEFYNIALKKIGLKPNEILFIGDSLKLDIKPALEVGFKVHLIDREHIYTASKYRIESFKDILI</sequence>
<keyword evidence="2" id="KW-1185">Reference proteome</keyword>
<dbReference type="Pfam" id="PF00702">
    <property type="entry name" value="Hydrolase"/>
    <property type="match status" value="1"/>
</dbReference>
<evidence type="ECO:0000313" key="2">
    <source>
        <dbReference type="Proteomes" id="UP001176806"/>
    </source>
</evidence>
<dbReference type="GO" id="GO:0016787">
    <property type="term" value="F:hydrolase activity"/>
    <property type="evidence" value="ECO:0007669"/>
    <property type="project" value="UniProtKB-KW"/>
</dbReference>
<dbReference type="EMBL" id="JAUOEL010000008">
    <property type="protein sequence ID" value="MDO5976656.1"/>
    <property type="molecule type" value="Genomic_DNA"/>
</dbReference>
<dbReference type="PANTHER" id="PTHR46191">
    <property type="match status" value="1"/>
</dbReference>
<proteinExistence type="predicted"/>
<dbReference type="EC" id="3.1.3.-" evidence="1"/>
<dbReference type="Gene3D" id="3.40.50.1000">
    <property type="entry name" value="HAD superfamily/HAD-like"/>
    <property type="match status" value="1"/>
</dbReference>
<dbReference type="Proteomes" id="UP001176806">
    <property type="component" value="Unassembled WGS sequence"/>
</dbReference>
<accession>A0ABT8WTZ2</accession>
<dbReference type="SUPFAM" id="SSF56784">
    <property type="entry name" value="HAD-like"/>
    <property type="match status" value="1"/>
</dbReference>
<protein>
    <submittedName>
        <fullName evidence="1">HAD family hydrolase</fullName>
        <ecNumber evidence="1">3.1.3.-</ecNumber>
    </submittedName>
</protein>
<dbReference type="PANTHER" id="PTHR46191:SF2">
    <property type="entry name" value="HALOACID DEHALOGENASE-LIKE HYDROLASE DOMAIN-CONTAINING PROTEIN 3"/>
    <property type="match status" value="1"/>
</dbReference>
<dbReference type="SFLD" id="SFLDG01129">
    <property type="entry name" value="C1.5:_HAD__Beta-PGM__Phosphata"/>
    <property type="match status" value="1"/>
</dbReference>
<dbReference type="InterPro" id="IPR036412">
    <property type="entry name" value="HAD-like_sf"/>
</dbReference>